<accession>A0ABR3H882</accession>
<proteinExistence type="predicted"/>
<dbReference type="InterPro" id="IPR032675">
    <property type="entry name" value="LRR_dom_sf"/>
</dbReference>
<evidence type="ECO:0000256" key="1">
    <source>
        <dbReference type="ARBA" id="ARBA00022614"/>
    </source>
</evidence>
<dbReference type="Pfam" id="PF00560">
    <property type="entry name" value="LRR_1"/>
    <property type="match status" value="1"/>
</dbReference>
<dbReference type="InterPro" id="IPR050541">
    <property type="entry name" value="LRR_TM_domain-containing"/>
</dbReference>
<evidence type="ECO:0000313" key="4">
    <source>
        <dbReference type="Proteomes" id="UP001549920"/>
    </source>
</evidence>
<comment type="caution">
    <text evidence="3">The sequence shown here is derived from an EMBL/GenBank/DDBJ whole genome shotgun (WGS) entry which is preliminary data.</text>
</comment>
<evidence type="ECO:0000256" key="2">
    <source>
        <dbReference type="ARBA" id="ARBA00022737"/>
    </source>
</evidence>
<dbReference type="Gene3D" id="3.80.10.10">
    <property type="entry name" value="Ribonuclease Inhibitor"/>
    <property type="match status" value="2"/>
</dbReference>
<dbReference type="InterPro" id="IPR001611">
    <property type="entry name" value="Leu-rich_rpt"/>
</dbReference>
<dbReference type="PANTHER" id="PTHR24369:SF213">
    <property type="entry name" value="INSULIN LIKE GROWTH FACTOR BINDING PROTEIN ACID LABILE SUBUNIT"/>
    <property type="match status" value="1"/>
</dbReference>
<keyword evidence="4" id="KW-1185">Reference proteome</keyword>
<keyword evidence="2" id="KW-0677">Repeat</keyword>
<dbReference type="EMBL" id="JBEUOH010000024">
    <property type="protein sequence ID" value="KAL0861006.1"/>
    <property type="molecule type" value="Genomic_DNA"/>
</dbReference>
<dbReference type="PANTHER" id="PTHR24369">
    <property type="entry name" value="ANTIGEN BSP, PUTATIVE-RELATED"/>
    <property type="match status" value="1"/>
</dbReference>
<organism evidence="3 4">
    <name type="scientific">Loxostege sticticalis</name>
    <name type="common">Beet webworm moth</name>
    <dbReference type="NCBI Taxonomy" id="481309"/>
    <lineage>
        <taxon>Eukaryota</taxon>
        <taxon>Metazoa</taxon>
        <taxon>Ecdysozoa</taxon>
        <taxon>Arthropoda</taxon>
        <taxon>Hexapoda</taxon>
        <taxon>Insecta</taxon>
        <taxon>Pterygota</taxon>
        <taxon>Neoptera</taxon>
        <taxon>Endopterygota</taxon>
        <taxon>Lepidoptera</taxon>
        <taxon>Glossata</taxon>
        <taxon>Ditrysia</taxon>
        <taxon>Pyraloidea</taxon>
        <taxon>Crambidae</taxon>
        <taxon>Pyraustinae</taxon>
        <taxon>Loxostege</taxon>
    </lineage>
</organism>
<dbReference type="SMART" id="SM00365">
    <property type="entry name" value="LRR_SD22"/>
    <property type="match status" value="4"/>
</dbReference>
<dbReference type="PROSITE" id="PS51450">
    <property type="entry name" value="LRR"/>
    <property type="match status" value="2"/>
</dbReference>
<dbReference type="SUPFAM" id="SSF52058">
    <property type="entry name" value="L domain-like"/>
    <property type="match status" value="1"/>
</dbReference>
<protein>
    <submittedName>
        <fullName evidence="3">Uncharacterized protein</fullName>
    </submittedName>
</protein>
<dbReference type="InterPro" id="IPR003591">
    <property type="entry name" value="Leu-rich_rpt_typical-subtyp"/>
</dbReference>
<dbReference type="Proteomes" id="UP001549920">
    <property type="component" value="Unassembled WGS sequence"/>
</dbReference>
<keyword evidence="1" id="KW-0433">Leucine-rich repeat</keyword>
<dbReference type="SMART" id="SM00369">
    <property type="entry name" value="LRR_TYP"/>
    <property type="match status" value="10"/>
</dbReference>
<sequence length="450" mass="50740">MFASFARNNNTISGGSRLKAKGELIVCGILPYVAVYRRVIKLKLSRQSLKMMWYMKYLALASILFNVQATPNFLHDGSNLVCVSDDDADFVLKKGVLSDTSDTKSITLKSCGITRVKCEAFHGLPAVKSLVLSENRIHKVDPCMLSGLDQLTHLDISFNRIEEIPAGFFDAVDDIEELYLQGNKLRTIKTGVFDKLIKLTHLNLAYNELRGVELKSHIFDNTKRLKYLNLTKNYFLEAPDNLLASLPSLLVLNLDKCVLTEVPSFAMRDNLKTLKNLSLTTNFISNLDNPATFVNMDDLEILDLNGNSIESVHENVFAPLKKVKTIYLRRNRLTTIPDKLFQNLPKLVNVDLAFNAIEKIQVTPFKNSPMKNLNLSGNRLTYLPENFCQQLINEGGRLKKFLFSHNPWQCGCLRDIIEEAKSLGLVYNRDKYSGNDAVCVSGTQFGCVRN</sequence>
<name>A0ABR3H882_LOXSC</name>
<evidence type="ECO:0000313" key="3">
    <source>
        <dbReference type="EMBL" id="KAL0861006.1"/>
    </source>
</evidence>
<reference evidence="3 4" key="1">
    <citation type="submission" date="2024-06" db="EMBL/GenBank/DDBJ databases">
        <title>A chromosome-level genome assembly of beet webworm, Loxostege sticticalis.</title>
        <authorList>
            <person name="Zhang Y."/>
        </authorList>
    </citation>
    <scope>NUCLEOTIDE SEQUENCE [LARGE SCALE GENOMIC DNA]</scope>
    <source>
        <strain evidence="3">AQ026</strain>
        <tissue evidence="3">Whole body</tissue>
    </source>
</reference>
<dbReference type="Pfam" id="PF13855">
    <property type="entry name" value="LRR_8"/>
    <property type="match status" value="2"/>
</dbReference>
<gene>
    <name evidence="3" type="ORF">ABMA27_009533</name>
</gene>